<evidence type="ECO:0000259" key="9">
    <source>
        <dbReference type="Pfam" id="PF12704"/>
    </source>
</evidence>
<dbReference type="PANTHER" id="PTHR30572:SF4">
    <property type="entry name" value="ABC TRANSPORTER PERMEASE YTRF"/>
    <property type="match status" value="1"/>
</dbReference>
<gene>
    <name evidence="10" type="primary">macB_2</name>
    <name evidence="10" type="ORF">ERS852491_00804</name>
</gene>
<dbReference type="RefSeq" id="WP_055151243.1">
    <property type="nucleotide sequence ID" value="NZ_CYZU01000005.1"/>
</dbReference>
<feature type="domain" description="MacB-like periplasmic core" evidence="9">
    <location>
        <begin position="20"/>
        <end position="232"/>
    </location>
</feature>
<dbReference type="Pfam" id="PF02687">
    <property type="entry name" value="FtsX"/>
    <property type="match status" value="1"/>
</dbReference>
<keyword evidence="3 7" id="KW-0812">Transmembrane</keyword>
<dbReference type="PANTHER" id="PTHR30572">
    <property type="entry name" value="MEMBRANE COMPONENT OF TRANSPORTER-RELATED"/>
    <property type="match status" value="1"/>
</dbReference>
<dbReference type="InterPro" id="IPR003838">
    <property type="entry name" value="ABC3_permease_C"/>
</dbReference>
<keyword evidence="10" id="KW-0547">Nucleotide-binding</keyword>
<feature type="transmembrane region" description="Helical" evidence="7">
    <location>
        <begin position="312"/>
        <end position="338"/>
    </location>
</feature>
<dbReference type="EC" id="3.6.3.-" evidence="10"/>
<feature type="domain" description="ABC3 transporter permease C-terminal" evidence="8">
    <location>
        <begin position="271"/>
        <end position="384"/>
    </location>
</feature>
<keyword evidence="10" id="KW-0067">ATP-binding</keyword>
<evidence type="ECO:0000256" key="5">
    <source>
        <dbReference type="ARBA" id="ARBA00023136"/>
    </source>
</evidence>
<evidence type="ECO:0000256" key="1">
    <source>
        <dbReference type="ARBA" id="ARBA00004651"/>
    </source>
</evidence>
<dbReference type="Pfam" id="PF12704">
    <property type="entry name" value="MacB_PCD"/>
    <property type="match status" value="1"/>
</dbReference>
<organism evidence="10 11">
    <name type="scientific">Faecalicatena contorta</name>
    <dbReference type="NCBI Taxonomy" id="39482"/>
    <lineage>
        <taxon>Bacteria</taxon>
        <taxon>Bacillati</taxon>
        <taxon>Bacillota</taxon>
        <taxon>Clostridia</taxon>
        <taxon>Lachnospirales</taxon>
        <taxon>Lachnospiraceae</taxon>
        <taxon>Faecalicatena</taxon>
    </lineage>
</organism>
<evidence type="ECO:0000256" key="3">
    <source>
        <dbReference type="ARBA" id="ARBA00022692"/>
    </source>
</evidence>
<dbReference type="GO" id="GO:0005886">
    <property type="term" value="C:plasma membrane"/>
    <property type="evidence" value="ECO:0007669"/>
    <property type="project" value="UniProtKB-SubCell"/>
</dbReference>
<accession>A0A174ARA2</accession>
<dbReference type="OrthoDB" id="9770036at2"/>
<sequence>MTAQSMKMAWKSISSNKMRSFLTMLGIIIGVISLVVLVSLVSGTTESVSSQISSMGSNLLTVSVKDDKGNPMKLADVADLADDEEIREAAPVAQSSVTASSTYSEETASIYGTTGAYADIQDLELYAGRFLKNTDVENHTNVAVINAGLATDVMGRMNVVGETVSLNGVAYEIIGVLAARDSDSTTIQNYEAYIPYTSLIRLTEDVSSNITSFCVSASREDTLDHAEAVLTEAMMERFSQDEDAFTIVNQSTIMEAMESVNNTLALLLGGIAAISLLVGGIGIMNIMLVSVTERTREIGIRKAIGADRGTIMLQFLIEALMLSLLGCVIGILLSWGILQIISAAGDSDTVYTLFVSVVWISIAFSMGIGVIFGIYPANKAAKKRPIDALRYTG</sequence>
<comment type="subcellular location">
    <subcellularLocation>
        <location evidence="1">Cell membrane</location>
        <topology evidence="1">Multi-pass membrane protein</topology>
    </subcellularLocation>
</comment>
<dbReference type="GO" id="GO:0005524">
    <property type="term" value="F:ATP binding"/>
    <property type="evidence" value="ECO:0007669"/>
    <property type="project" value="UniProtKB-KW"/>
</dbReference>
<evidence type="ECO:0000256" key="4">
    <source>
        <dbReference type="ARBA" id="ARBA00022989"/>
    </source>
</evidence>
<protein>
    <submittedName>
        <fullName evidence="10">Macrolide export ATP-binding/permease protein MacB</fullName>
        <ecNumber evidence="10">3.6.3.-</ecNumber>
    </submittedName>
</protein>
<evidence type="ECO:0000313" key="11">
    <source>
        <dbReference type="Proteomes" id="UP000095544"/>
    </source>
</evidence>
<proteinExistence type="inferred from homology"/>
<evidence type="ECO:0000256" key="2">
    <source>
        <dbReference type="ARBA" id="ARBA00022475"/>
    </source>
</evidence>
<dbReference type="InterPro" id="IPR025857">
    <property type="entry name" value="MacB_PCD"/>
</dbReference>
<dbReference type="Proteomes" id="UP000095544">
    <property type="component" value="Unassembled WGS sequence"/>
</dbReference>
<dbReference type="GO" id="GO:0022857">
    <property type="term" value="F:transmembrane transporter activity"/>
    <property type="evidence" value="ECO:0007669"/>
    <property type="project" value="TreeGrafter"/>
</dbReference>
<dbReference type="STRING" id="39482.ERS852491_00804"/>
<dbReference type="GO" id="GO:0016787">
    <property type="term" value="F:hydrolase activity"/>
    <property type="evidence" value="ECO:0007669"/>
    <property type="project" value="UniProtKB-KW"/>
</dbReference>
<evidence type="ECO:0000256" key="6">
    <source>
        <dbReference type="ARBA" id="ARBA00038076"/>
    </source>
</evidence>
<keyword evidence="2" id="KW-1003">Cell membrane</keyword>
<feature type="transmembrane region" description="Helical" evidence="7">
    <location>
        <begin position="264"/>
        <end position="291"/>
    </location>
</feature>
<comment type="similarity">
    <text evidence="6">Belongs to the ABC-4 integral membrane protein family.</text>
</comment>
<keyword evidence="10" id="KW-0378">Hydrolase</keyword>
<keyword evidence="4 7" id="KW-1133">Transmembrane helix</keyword>
<keyword evidence="5 7" id="KW-0472">Membrane</keyword>
<name>A0A174ARA2_9FIRM</name>
<dbReference type="EMBL" id="CYZU01000005">
    <property type="protein sequence ID" value="CUN91152.1"/>
    <property type="molecule type" value="Genomic_DNA"/>
</dbReference>
<dbReference type="InterPro" id="IPR050250">
    <property type="entry name" value="Macrolide_Exporter_MacB"/>
</dbReference>
<evidence type="ECO:0000259" key="8">
    <source>
        <dbReference type="Pfam" id="PF02687"/>
    </source>
</evidence>
<dbReference type="AlphaFoldDB" id="A0A174ARA2"/>
<feature type="transmembrane region" description="Helical" evidence="7">
    <location>
        <begin position="350"/>
        <end position="375"/>
    </location>
</feature>
<reference evidence="10 11" key="1">
    <citation type="submission" date="2015-09" db="EMBL/GenBank/DDBJ databases">
        <authorList>
            <consortium name="Pathogen Informatics"/>
        </authorList>
    </citation>
    <scope>NUCLEOTIDE SEQUENCE [LARGE SCALE GENOMIC DNA]</scope>
    <source>
        <strain evidence="10 11">2789STDY5834876</strain>
    </source>
</reference>
<evidence type="ECO:0000256" key="7">
    <source>
        <dbReference type="SAM" id="Phobius"/>
    </source>
</evidence>
<evidence type="ECO:0000313" key="10">
    <source>
        <dbReference type="EMBL" id="CUN91152.1"/>
    </source>
</evidence>